<evidence type="ECO:0000256" key="1">
    <source>
        <dbReference type="SAM" id="MobiDB-lite"/>
    </source>
</evidence>
<reference evidence="3" key="2">
    <citation type="journal article" date="2023" name="Syst. Appl. Microbiol.">
        <title>Govania unica gen. nov., sp. nov., a rare biosphere bacterium that represents a novel family in the class Alphaproteobacteria.</title>
        <authorList>
            <person name="Vandamme P."/>
            <person name="Peeters C."/>
            <person name="Hettiarachchi A."/>
            <person name="Cnockaert M."/>
            <person name="Carlier A."/>
        </authorList>
    </citation>
    <scope>NUCLEOTIDE SEQUENCE</scope>
    <source>
        <strain evidence="3">LMG 31809</strain>
    </source>
</reference>
<feature type="signal peptide" evidence="2">
    <location>
        <begin position="1"/>
        <end position="26"/>
    </location>
</feature>
<protein>
    <submittedName>
        <fullName evidence="3">Glycine zipper 2TM domain-containing protein</fullName>
    </submittedName>
</protein>
<feature type="region of interest" description="Disordered" evidence="1">
    <location>
        <begin position="73"/>
        <end position="112"/>
    </location>
</feature>
<evidence type="ECO:0000313" key="3">
    <source>
        <dbReference type="EMBL" id="MDA5194644.1"/>
    </source>
</evidence>
<dbReference type="PROSITE" id="PS51257">
    <property type="entry name" value="PROKAR_LIPOPROTEIN"/>
    <property type="match status" value="1"/>
</dbReference>
<dbReference type="RefSeq" id="WP_274944349.1">
    <property type="nucleotide sequence ID" value="NZ_JANWOI010000004.1"/>
</dbReference>
<gene>
    <name evidence="3" type="ORF">NYP16_11850</name>
</gene>
<proteinExistence type="predicted"/>
<keyword evidence="2" id="KW-0732">Signal</keyword>
<evidence type="ECO:0000313" key="4">
    <source>
        <dbReference type="Proteomes" id="UP001141619"/>
    </source>
</evidence>
<reference evidence="3" key="1">
    <citation type="submission" date="2022-08" db="EMBL/GenBank/DDBJ databases">
        <authorList>
            <person name="Vandamme P."/>
            <person name="Hettiarachchi A."/>
            <person name="Peeters C."/>
            <person name="Cnockaert M."/>
            <person name="Carlier A."/>
        </authorList>
    </citation>
    <scope>NUCLEOTIDE SEQUENCE</scope>
    <source>
        <strain evidence="3">LMG 31809</strain>
    </source>
</reference>
<comment type="caution">
    <text evidence="3">The sequence shown here is derived from an EMBL/GenBank/DDBJ whole genome shotgun (WGS) entry which is preliminary data.</text>
</comment>
<evidence type="ECO:0000256" key="2">
    <source>
        <dbReference type="SAM" id="SignalP"/>
    </source>
</evidence>
<name>A0A9X3Z841_9PROT</name>
<dbReference type="AlphaFoldDB" id="A0A9X3Z841"/>
<sequence>MIFTRPLSLLATAGLLGCLLATPAAAGNKGRNTIIGAGVGAAAGAVLSNGDPVATIGGAAVGGLIGNVATKDNRYDDRRHYSSRRAPPRHYHERRHSSRYDQRYDRHYDQRR</sequence>
<feature type="compositionally biased region" description="Basic residues" evidence="1">
    <location>
        <begin position="81"/>
        <end position="97"/>
    </location>
</feature>
<organism evidence="3 4">
    <name type="scientific">Govanella unica</name>
    <dbReference type="NCBI Taxonomy" id="2975056"/>
    <lineage>
        <taxon>Bacteria</taxon>
        <taxon>Pseudomonadati</taxon>
        <taxon>Pseudomonadota</taxon>
        <taxon>Alphaproteobacteria</taxon>
        <taxon>Emcibacterales</taxon>
        <taxon>Govanellaceae</taxon>
        <taxon>Govanella</taxon>
    </lineage>
</organism>
<feature type="chain" id="PRO_5040982041" evidence="2">
    <location>
        <begin position="27"/>
        <end position="112"/>
    </location>
</feature>
<accession>A0A9X3Z841</accession>
<keyword evidence="4" id="KW-1185">Reference proteome</keyword>
<dbReference type="Proteomes" id="UP001141619">
    <property type="component" value="Unassembled WGS sequence"/>
</dbReference>
<feature type="compositionally biased region" description="Basic and acidic residues" evidence="1">
    <location>
        <begin position="98"/>
        <end position="112"/>
    </location>
</feature>
<dbReference type="EMBL" id="JANWOI010000004">
    <property type="protein sequence ID" value="MDA5194644.1"/>
    <property type="molecule type" value="Genomic_DNA"/>
</dbReference>